<keyword evidence="13" id="KW-0472">Membrane</keyword>
<keyword evidence="17" id="KW-1185">Reference proteome</keyword>
<sequence>MVFEDKMIMNGEPEEEEEEEEEEDMVDPLETLREKCEQTEHCVHAREQLEACESRVGSRSETTEDCTEELFDFLHARDHCCKERSSKEASTEYSRPVCTDKMKADLPVSLLKDLLPHLNIYYLDRIETAASTKGISTSVIWATIWRDLDQTWRWRAKSALPNQDWKQRSLERLFHMVMFTQVRRGGSYLSNLSDSSILSMTVKHVRVLSLHTSTKNICRLASGDLRPILSTLEKGVTSLRLLDAKALFKHGRKYVLFILHRLLDHGSVREVVLRRNPDSSFLSWLMSRRRGPQGGLSVSTAPETSHADGHCSVVDNGELEEPAAKRLALDVEENPEVLCSEFSSFSSSAEHCPEGQIHSLDFEVSKCEILTTVSHILPTWLCLRTLHLHSDYISISHICGHTHLISVLRACPTLLSLSLEICPPADRNTWRQQPHFTENKVLCLEKLSVKSTGPMTVKCFLPALTWAPKLNSLHMTGIHLSRQFFHTLAGSNPLLKVLKLEDINLADYHQEILHFLEYSVLEELSLKDCRLLDKCTVKKDFLVPFVEALKGISSLQSLMLAQNRLATSAIEIANLFSGCHPSKITKLDLSSNFILPAELLEFAQLLETFRPVQRLTLDLRFNPLDRDPEVKGQALRKLISYCNILTDDWDSRSTMADHVSVM</sequence>
<reference evidence="16 17" key="1">
    <citation type="submission" date="2018-10" db="EMBL/GenBank/DDBJ databases">
        <title>Genome assembly for a Yunnan-Guizhou Plateau 3E fish, Anabarilius grahami (Regan), and its evolutionary and genetic applications.</title>
        <authorList>
            <person name="Jiang W."/>
        </authorList>
    </citation>
    <scope>NUCLEOTIDE SEQUENCE [LARGE SCALE GENOMIC DNA]</scope>
    <source>
        <strain evidence="16">AG-KIZ</strain>
        <tissue evidence="16">Muscle</tissue>
    </source>
</reference>
<dbReference type="SUPFAM" id="SSF52047">
    <property type="entry name" value="RNI-like"/>
    <property type="match status" value="1"/>
</dbReference>
<evidence type="ECO:0000256" key="2">
    <source>
        <dbReference type="ARBA" id="ARBA00006498"/>
    </source>
</evidence>
<dbReference type="Gene3D" id="3.80.10.10">
    <property type="entry name" value="Ribonuclease Inhibitor"/>
    <property type="match status" value="1"/>
</dbReference>
<evidence type="ECO:0000256" key="9">
    <source>
        <dbReference type="ARBA" id="ARBA00022786"/>
    </source>
</evidence>
<dbReference type="Proteomes" id="UP000281406">
    <property type="component" value="Unassembled WGS sequence"/>
</dbReference>
<dbReference type="AlphaFoldDB" id="A0A3N0Y649"/>
<evidence type="ECO:0000313" key="16">
    <source>
        <dbReference type="EMBL" id="ROL41637.1"/>
    </source>
</evidence>
<dbReference type="PANTHER" id="PTHR15354">
    <property type="entry name" value="MUF1"/>
    <property type="match status" value="1"/>
</dbReference>
<evidence type="ECO:0000256" key="14">
    <source>
        <dbReference type="SAM" id="MobiDB-lite"/>
    </source>
</evidence>
<evidence type="ECO:0000256" key="7">
    <source>
        <dbReference type="ARBA" id="ARBA00022660"/>
    </source>
</evidence>
<keyword evidence="11" id="KW-0249">Electron transport</keyword>
<keyword evidence="8" id="KW-0677">Repeat</keyword>
<evidence type="ECO:0000256" key="4">
    <source>
        <dbReference type="ARBA" id="ARBA00022448"/>
    </source>
</evidence>
<keyword evidence="10" id="KW-0999">Mitochondrion inner membrane</keyword>
<protein>
    <recommendedName>
        <fullName evidence="3">Leucine-rich repeat-containing protein 41</fullName>
    </recommendedName>
</protein>
<evidence type="ECO:0000256" key="3">
    <source>
        <dbReference type="ARBA" id="ARBA00014201"/>
    </source>
</evidence>
<evidence type="ECO:0000256" key="12">
    <source>
        <dbReference type="ARBA" id="ARBA00023128"/>
    </source>
</evidence>
<keyword evidence="5" id="KW-0597">Phosphoprotein</keyword>
<evidence type="ECO:0000256" key="6">
    <source>
        <dbReference type="ARBA" id="ARBA00022614"/>
    </source>
</evidence>
<evidence type="ECO:0000256" key="1">
    <source>
        <dbReference type="ARBA" id="ARBA00004273"/>
    </source>
</evidence>
<keyword evidence="7" id="KW-0679">Respiratory chain</keyword>
<dbReference type="InterPro" id="IPR023184">
    <property type="entry name" value="Ubol_cytC_Rdtase_hinge_dom"/>
</dbReference>
<evidence type="ECO:0000256" key="5">
    <source>
        <dbReference type="ARBA" id="ARBA00022553"/>
    </source>
</evidence>
<dbReference type="Gene3D" id="1.10.287.20">
    <property type="entry name" value="Ubiquinol-cytochrome C reductase hinge domain"/>
    <property type="match status" value="1"/>
</dbReference>
<dbReference type="GO" id="GO:0005743">
    <property type="term" value="C:mitochondrial inner membrane"/>
    <property type="evidence" value="ECO:0007669"/>
    <property type="project" value="UniProtKB-SubCell"/>
</dbReference>
<keyword evidence="6" id="KW-0433">Leucine-rich repeat</keyword>
<comment type="similarity">
    <text evidence="2">Belongs to the UQCRH/QCR6 family.</text>
</comment>
<dbReference type="OrthoDB" id="9415738at2759"/>
<proteinExistence type="inferred from homology"/>
<evidence type="ECO:0000256" key="11">
    <source>
        <dbReference type="ARBA" id="ARBA00022982"/>
    </source>
</evidence>
<dbReference type="InterPro" id="IPR036811">
    <property type="entry name" value="Ubol_cytC_Rdtase_hinge_dom_sf"/>
</dbReference>
<organism evidence="16 17">
    <name type="scientific">Anabarilius grahami</name>
    <name type="common">Kanglang fish</name>
    <name type="synonym">Barilius grahami</name>
    <dbReference type="NCBI Taxonomy" id="495550"/>
    <lineage>
        <taxon>Eukaryota</taxon>
        <taxon>Metazoa</taxon>
        <taxon>Chordata</taxon>
        <taxon>Craniata</taxon>
        <taxon>Vertebrata</taxon>
        <taxon>Euteleostomi</taxon>
        <taxon>Actinopterygii</taxon>
        <taxon>Neopterygii</taxon>
        <taxon>Teleostei</taxon>
        <taxon>Ostariophysi</taxon>
        <taxon>Cypriniformes</taxon>
        <taxon>Xenocyprididae</taxon>
        <taxon>Xenocypridinae</taxon>
        <taxon>Xenocypridinae incertae sedis</taxon>
        <taxon>Anabarilius</taxon>
    </lineage>
</organism>
<keyword evidence="12" id="KW-0496">Mitochondrion</keyword>
<keyword evidence="4" id="KW-0813">Transport</keyword>
<dbReference type="InterPro" id="IPR032675">
    <property type="entry name" value="LRR_dom_sf"/>
</dbReference>
<evidence type="ECO:0000256" key="10">
    <source>
        <dbReference type="ARBA" id="ARBA00022792"/>
    </source>
</evidence>
<comment type="subcellular location">
    <subcellularLocation>
        <location evidence="1">Mitochondrion inner membrane</location>
    </subcellularLocation>
</comment>
<evidence type="ECO:0000313" key="17">
    <source>
        <dbReference type="Proteomes" id="UP000281406"/>
    </source>
</evidence>
<dbReference type="EMBL" id="RJVU01051519">
    <property type="protein sequence ID" value="ROL41637.1"/>
    <property type="molecule type" value="Genomic_DNA"/>
</dbReference>
<gene>
    <name evidence="16" type="ORF">DPX16_9228</name>
</gene>
<dbReference type="InterPro" id="IPR026137">
    <property type="entry name" value="Leu_rpt_41"/>
</dbReference>
<keyword evidence="9" id="KW-0833">Ubl conjugation pathway</keyword>
<accession>A0A3N0Y649</accession>
<evidence type="ECO:0000259" key="15">
    <source>
        <dbReference type="Pfam" id="PF02320"/>
    </source>
</evidence>
<comment type="caution">
    <text evidence="16">The sequence shown here is derived from an EMBL/GenBank/DDBJ whole genome shotgun (WGS) entry which is preliminary data.</text>
</comment>
<feature type="domain" description="Ubiquinol-cytochrome C reductase hinge" evidence="15">
    <location>
        <begin position="27"/>
        <end position="83"/>
    </location>
</feature>
<evidence type="ECO:0000256" key="13">
    <source>
        <dbReference type="ARBA" id="ARBA00023136"/>
    </source>
</evidence>
<name>A0A3N0Y649_ANAGA</name>
<evidence type="ECO:0000256" key="8">
    <source>
        <dbReference type="ARBA" id="ARBA00022737"/>
    </source>
</evidence>
<dbReference type="PANTHER" id="PTHR15354:SF1">
    <property type="entry name" value="LEUCINE-RICH REPEAT-CONTAINING PROTEIN 41"/>
    <property type="match status" value="1"/>
</dbReference>
<dbReference type="Pfam" id="PF02320">
    <property type="entry name" value="UCR_hinge"/>
    <property type="match status" value="1"/>
</dbReference>
<feature type="compositionally biased region" description="Acidic residues" evidence="14">
    <location>
        <begin position="12"/>
        <end position="25"/>
    </location>
</feature>
<dbReference type="SUPFAM" id="SSF81531">
    <property type="entry name" value="Non-heme 11 kDa protein of cytochrome bc1 complex (Ubiquinol-cytochrome c reductase)"/>
    <property type="match status" value="1"/>
</dbReference>
<feature type="region of interest" description="Disordered" evidence="14">
    <location>
        <begin position="1"/>
        <end position="25"/>
    </location>
</feature>